<evidence type="ECO:0000313" key="2">
    <source>
        <dbReference type="EMBL" id="GIY84554.1"/>
    </source>
</evidence>
<dbReference type="AlphaFoldDB" id="A0AAV4WRW2"/>
<protein>
    <submittedName>
        <fullName evidence="2">Uncharacterized protein</fullName>
    </submittedName>
</protein>
<evidence type="ECO:0000313" key="3">
    <source>
        <dbReference type="Proteomes" id="UP001054837"/>
    </source>
</evidence>
<proteinExistence type="predicted"/>
<dbReference type="Proteomes" id="UP001054837">
    <property type="component" value="Unassembled WGS sequence"/>
</dbReference>
<feature type="compositionally biased region" description="Polar residues" evidence="1">
    <location>
        <begin position="52"/>
        <end position="64"/>
    </location>
</feature>
<comment type="caution">
    <text evidence="2">The sequence shown here is derived from an EMBL/GenBank/DDBJ whole genome shotgun (WGS) entry which is preliminary data.</text>
</comment>
<accession>A0AAV4WRW2</accession>
<organism evidence="2 3">
    <name type="scientific">Caerostris darwini</name>
    <dbReference type="NCBI Taxonomy" id="1538125"/>
    <lineage>
        <taxon>Eukaryota</taxon>
        <taxon>Metazoa</taxon>
        <taxon>Ecdysozoa</taxon>
        <taxon>Arthropoda</taxon>
        <taxon>Chelicerata</taxon>
        <taxon>Arachnida</taxon>
        <taxon>Araneae</taxon>
        <taxon>Araneomorphae</taxon>
        <taxon>Entelegynae</taxon>
        <taxon>Araneoidea</taxon>
        <taxon>Araneidae</taxon>
        <taxon>Caerostris</taxon>
    </lineage>
</organism>
<feature type="region of interest" description="Disordered" evidence="1">
    <location>
        <begin position="1"/>
        <end position="85"/>
    </location>
</feature>
<sequence>MTLGRFSPRYSWGAKYPPRGKKNEYARQTGRTHRSPLSTNMTVLKAFPAPSLTKTHVVPSNSTDPPRPMSGAPVAGRSPRDVTPN</sequence>
<evidence type="ECO:0000256" key="1">
    <source>
        <dbReference type="SAM" id="MobiDB-lite"/>
    </source>
</evidence>
<reference evidence="2 3" key="1">
    <citation type="submission" date="2021-06" db="EMBL/GenBank/DDBJ databases">
        <title>Caerostris darwini draft genome.</title>
        <authorList>
            <person name="Kono N."/>
            <person name="Arakawa K."/>
        </authorList>
    </citation>
    <scope>NUCLEOTIDE SEQUENCE [LARGE SCALE GENOMIC DNA]</scope>
</reference>
<gene>
    <name evidence="2" type="ORF">CDAR_168901</name>
</gene>
<keyword evidence="3" id="KW-1185">Reference proteome</keyword>
<name>A0AAV4WRW2_9ARAC</name>
<dbReference type="EMBL" id="BPLQ01014939">
    <property type="protein sequence ID" value="GIY84554.1"/>
    <property type="molecule type" value="Genomic_DNA"/>
</dbReference>